<dbReference type="EMBL" id="SNYW01000013">
    <property type="protein sequence ID" value="TDQ78513.1"/>
    <property type="molecule type" value="Genomic_DNA"/>
</dbReference>
<dbReference type="OrthoDB" id="154912at2"/>
<accession>A0A4R6WKZ0</accession>
<feature type="transmembrane region" description="Helical" evidence="1">
    <location>
        <begin position="78"/>
        <end position="96"/>
    </location>
</feature>
<keyword evidence="1" id="KW-1133">Transmembrane helix</keyword>
<organism evidence="2 3">
    <name type="scientific">Dongia mobilis</name>
    <dbReference type="NCBI Taxonomy" id="578943"/>
    <lineage>
        <taxon>Bacteria</taxon>
        <taxon>Pseudomonadati</taxon>
        <taxon>Pseudomonadota</taxon>
        <taxon>Alphaproteobacteria</taxon>
        <taxon>Rhodospirillales</taxon>
        <taxon>Dongiaceae</taxon>
        <taxon>Dongia</taxon>
    </lineage>
</organism>
<feature type="transmembrane region" description="Helical" evidence="1">
    <location>
        <begin position="102"/>
        <end position="124"/>
    </location>
</feature>
<dbReference type="RefSeq" id="WP_133615005.1">
    <property type="nucleotide sequence ID" value="NZ_SNYW01000013.1"/>
</dbReference>
<evidence type="ECO:0000313" key="3">
    <source>
        <dbReference type="Proteomes" id="UP000295783"/>
    </source>
</evidence>
<dbReference type="PANTHER" id="PTHR40078">
    <property type="entry name" value="INTEGRAL MEMBRANE PROTEIN-RELATED"/>
    <property type="match status" value="1"/>
</dbReference>
<feature type="transmembrane region" description="Helical" evidence="1">
    <location>
        <begin position="45"/>
        <end position="66"/>
    </location>
</feature>
<keyword evidence="3" id="KW-1185">Reference proteome</keyword>
<dbReference type="InterPro" id="IPR038750">
    <property type="entry name" value="YczE/YyaS-like"/>
</dbReference>
<evidence type="ECO:0000313" key="2">
    <source>
        <dbReference type="EMBL" id="TDQ78513.1"/>
    </source>
</evidence>
<protein>
    <submittedName>
        <fullName evidence="2">Putative membrane protein YczE</fullName>
    </submittedName>
</protein>
<comment type="caution">
    <text evidence="2">The sequence shown here is derived from an EMBL/GenBank/DDBJ whole genome shotgun (WGS) entry which is preliminary data.</text>
</comment>
<keyword evidence="1" id="KW-0812">Transmembrane</keyword>
<dbReference type="AlphaFoldDB" id="A0A4R6WKZ0"/>
<proteinExistence type="predicted"/>
<dbReference type="Proteomes" id="UP000295783">
    <property type="component" value="Unassembled WGS sequence"/>
</dbReference>
<dbReference type="Pfam" id="PF19700">
    <property type="entry name" value="DUF6198"/>
    <property type="match status" value="1"/>
</dbReference>
<name>A0A4R6WKZ0_9PROT</name>
<reference evidence="2 3" key="1">
    <citation type="submission" date="2019-03" db="EMBL/GenBank/DDBJ databases">
        <title>Genomic Encyclopedia of Type Strains, Phase III (KMG-III): the genomes of soil and plant-associated and newly described type strains.</title>
        <authorList>
            <person name="Whitman W."/>
        </authorList>
    </citation>
    <scope>NUCLEOTIDE SEQUENCE [LARGE SCALE GENOMIC DNA]</scope>
    <source>
        <strain evidence="2 3">CGMCC 1.7660</strain>
    </source>
</reference>
<evidence type="ECO:0000256" key="1">
    <source>
        <dbReference type="SAM" id="Phobius"/>
    </source>
</evidence>
<sequence>MSAFFLKRLFPLLLGFVIWGLAVALQVRAELGLSPWDVFHQGLGFRLGITIGMAGVVTSVGVLLLWIPLRMKPGIGTVLNALVIGPSADLFLLILPPIDDLLLRWVFLLLGILLMGVGSALYLPARLGTGPRDGVMVGLNRKFGFSIRFARTIVEVCALVIGWFLGGTVGLGTLVAAIGIGPTIQACLQIRHRLVERMTGIPQGAI</sequence>
<gene>
    <name evidence="2" type="ORF">A8950_3569</name>
</gene>
<dbReference type="PANTHER" id="PTHR40078:SF1">
    <property type="entry name" value="INTEGRAL MEMBRANE PROTEIN"/>
    <property type="match status" value="1"/>
</dbReference>
<keyword evidence="1" id="KW-0472">Membrane</keyword>